<sequence>MQHKSTTIPYERVYNDQNTMKWIRCCYCCCCWSSPTEKTSTFDDASSLIQEGQTPNHTGETEVQTFYVPRRHSSFNTGTYNTVATQPGRSQSDSCSSSGDDDIPPIEQRGRCWSTIPATSATDVTSLISNRSSTGRESNVILNSRPVVQHDIETGREKNSFIFDKHVLSGIAETESVEEEQEEVETERNEKEGGTQVAPKTDSEVYGYLTFVTAYDEQEQRFTVFLEKASDLPRKGTLHHYSTFVKLSISSNRKNFRLSRTAKNSLNPVFKEEHVFHTNRSKWKSTKQNVLRLSLFDCDRQGRHDAVGHAVLPLASLNSDKEDQHCLPLTPMSIPVQNIGQMLVGLFYAATQSRLSIHVIKAKHLRLDPDVHKRHTRPLNKEVFDTFAKVSLMCGGQKVKTNRSRVVVDSTDPFYNHKSDFVVPPQFLLDSSLVVTVMVRGVLGRSFPLGRITAGPYTEKSNGTLTHWGRMVQDSRSVVQWRNLYL</sequence>
<dbReference type="OMA" id="ASKQWHA"/>
<feature type="region of interest" description="Disordered" evidence="1">
    <location>
        <begin position="77"/>
        <end position="102"/>
    </location>
</feature>
<proteinExistence type="predicted"/>
<dbReference type="GO" id="GO:0005544">
    <property type="term" value="F:calcium-dependent phospholipid binding"/>
    <property type="evidence" value="ECO:0007669"/>
    <property type="project" value="TreeGrafter"/>
</dbReference>
<dbReference type="SUPFAM" id="SSF49562">
    <property type="entry name" value="C2 domain (Calcium/lipid-binding domain, CaLB)"/>
    <property type="match status" value="2"/>
</dbReference>
<feature type="compositionally biased region" description="Polar residues" evidence="1">
    <location>
        <begin position="77"/>
        <end position="89"/>
    </location>
</feature>
<dbReference type="PANTHER" id="PTHR10024">
    <property type="entry name" value="SYNAPTOTAGMIN"/>
    <property type="match status" value="1"/>
</dbReference>
<dbReference type="STRING" id="407821.A0A087T809"/>
<dbReference type="GO" id="GO:0048791">
    <property type="term" value="P:calcium ion-regulated exocytosis of neurotransmitter"/>
    <property type="evidence" value="ECO:0007669"/>
    <property type="project" value="TreeGrafter"/>
</dbReference>
<dbReference type="EMBL" id="KK113864">
    <property type="protein sequence ID" value="KFM61248.1"/>
    <property type="molecule type" value="Genomic_DNA"/>
</dbReference>
<name>A0A087T809_STEMI</name>
<protein>
    <submittedName>
        <fullName evidence="3">Synaptotagmin-17</fullName>
    </submittedName>
</protein>
<feature type="region of interest" description="Disordered" evidence="1">
    <location>
        <begin position="173"/>
        <end position="199"/>
    </location>
</feature>
<reference evidence="3 4" key="1">
    <citation type="submission" date="2013-11" db="EMBL/GenBank/DDBJ databases">
        <title>Genome sequencing of Stegodyphus mimosarum.</title>
        <authorList>
            <person name="Bechsgaard J."/>
        </authorList>
    </citation>
    <scope>NUCLEOTIDE SEQUENCE [LARGE SCALE GENOMIC DNA]</scope>
</reference>
<dbReference type="GO" id="GO:0048488">
    <property type="term" value="P:synaptic vesicle endocytosis"/>
    <property type="evidence" value="ECO:0007669"/>
    <property type="project" value="TreeGrafter"/>
</dbReference>
<dbReference type="OrthoDB" id="6418054at2759"/>
<evidence type="ECO:0000259" key="2">
    <source>
        <dbReference type="PROSITE" id="PS50004"/>
    </source>
</evidence>
<feature type="compositionally biased region" description="Acidic residues" evidence="1">
    <location>
        <begin position="175"/>
        <end position="185"/>
    </location>
</feature>
<dbReference type="GO" id="GO:0030276">
    <property type="term" value="F:clathrin binding"/>
    <property type="evidence" value="ECO:0007669"/>
    <property type="project" value="TreeGrafter"/>
</dbReference>
<gene>
    <name evidence="3" type="ORF">X975_26721</name>
</gene>
<dbReference type="InterPro" id="IPR000008">
    <property type="entry name" value="C2_dom"/>
</dbReference>
<dbReference type="PANTHER" id="PTHR10024:SF227">
    <property type="entry name" value="SYNAPTOTAGMIN 1"/>
    <property type="match status" value="1"/>
</dbReference>
<feature type="domain" description="C2" evidence="2">
    <location>
        <begin position="205"/>
        <end position="327"/>
    </location>
</feature>
<accession>A0A087T809</accession>
<dbReference type="InterPro" id="IPR035892">
    <property type="entry name" value="C2_domain_sf"/>
</dbReference>
<dbReference type="PROSITE" id="PS50004">
    <property type="entry name" value="C2"/>
    <property type="match status" value="2"/>
</dbReference>
<feature type="non-terminal residue" evidence="3">
    <location>
        <position position="486"/>
    </location>
</feature>
<dbReference type="Proteomes" id="UP000054359">
    <property type="component" value="Unassembled WGS sequence"/>
</dbReference>
<keyword evidence="4" id="KW-1185">Reference proteome</keyword>
<evidence type="ECO:0000313" key="3">
    <source>
        <dbReference type="EMBL" id="KFM61248.1"/>
    </source>
</evidence>
<dbReference type="AlphaFoldDB" id="A0A087T809"/>
<evidence type="ECO:0000256" key="1">
    <source>
        <dbReference type="SAM" id="MobiDB-lite"/>
    </source>
</evidence>
<dbReference type="Gene3D" id="2.60.40.150">
    <property type="entry name" value="C2 domain"/>
    <property type="match status" value="2"/>
</dbReference>
<dbReference type="Pfam" id="PF00168">
    <property type="entry name" value="C2"/>
    <property type="match status" value="2"/>
</dbReference>
<dbReference type="GO" id="GO:0005509">
    <property type="term" value="F:calcium ion binding"/>
    <property type="evidence" value="ECO:0007669"/>
    <property type="project" value="TreeGrafter"/>
</dbReference>
<dbReference type="GO" id="GO:0005886">
    <property type="term" value="C:plasma membrane"/>
    <property type="evidence" value="ECO:0007669"/>
    <property type="project" value="TreeGrafter"/>
</dbReference>
<feature type="domain" description="C2" evidence="2">
    <location>
        <begin position="338"/>
        <end position="469"/>
    </location>
</feature>
<dbReference type="GO" id="GO:0070382">
    <property type="term" value="C:exocytic vesicle"/>
    <property type="evidence" value="ECO:0007669"/>
    <property type="project" value="TreeGrafter"/>
</dbReference>
<dbReference type="GO" id="GO:0000149">
    <property type="term" value="F:SNARE binding"/>
    <property type="evidence" value="ECO:0007669"/>
    <property type="project" value="TreeGrafter"/>
</dbReference>
<organism evidence="3 4">
    <name type="scientific">Stegodyphus mimosarum</name>
    <name type="common">African social velvet spider</name>
    <dbReference type="NCBI Taxonomy" id="407821"/>
    <lineage>
        <taxon>Eukaryota</taxon>
        <taxon>Metazoa</taxon>
        <taxon>Ecdysozoa</taxon>
        <taxon>Arthropoda</taxon>
        <taxon>Chelicerata</taxon>
        <taxon>Arachnida</taxon>
        <taxon>Araneae</taxon>
        <taxon>Araneomorphae</taxon>
        <taxon>Entelegynae</taxon>
        <taxon>Eresoidea</taxon>
        <taxon>Eresidae</taxon>
        <taxon>Stegodyphus</taxon>
    </lineage>
</organism>
<dbReference type="GO" id="GO:0001786">
    <property type="term" value="F:phosphatidylserine binding"/>
    <property type="evidence" value="ECO:0007669"/>
    <property type="project" value="TreeGrafter"/>
</dbReference>
<dbReference type="GO" id="GO:0098793">
    <property type="term" value="C:presynapse"/>
    <property type="evidence" value="ECO:0007669"/>
    <property type="project" value="GOC"/>
</dbReference>
<evidence type="ECO:0000313" key="4">
    <source>
        <dbReference type="Proteomes" id="UP000054359"/>
    </source>
</evidence>
<dbReference type="SMART" id="SM00239">
    <property type="entry name" value="C2"/>
    <property type="match status" value="2"/>
</dbReference>